<feature type="transmembrane region" description="Helical" evidence="1">
    <location>
        <begin position="129"/>
        <end position="148"/>
    </location>
</feature>
<keyword evidence="3" id="KW-1185">Reference proteome</keyword>
<feature type="transmembrane region" description="Helical" evidence="1">
    <location>
        <begin position="16"/>
        <end position="38"/>
    </location>
</feature>
<comment type="caution">
    <text evidence="2">The sequence shown here is derived from an EMBL/GenBank/DDBJ whole genome shotgun (WGS) entry which is preliminary data.</text>
</comment>
<sequence length="236" mass="26540">MFTRLSYELRVMGKRVIWLPIALAAGFIAFAFLLRFLGVHLERFISSGFELFLPIVTGIVVATSATQDPALEIQLTMPRKYHNTSILRLALIVAWSIAFGLLISIIPTLLHLTFLPDQLKRTNSFGQFFGLQFSWIATTFWFVAVALVSSLLTRSRSASSAILGAVWIVQILFMTHLVETTSWLQPLFLFPTIVAPQISYWMTNRLEVLSTGIVLLPVGWWLLHNTEGLLKGASEE</sequence>
<evidence type="ECO:0000313" key="2">
    <source>
        <dbReference type="EMBL" id="GLV53963.1"/>
    </source>
</evidence>
<organism evidence="2 3">
    <name type="scientific">Dictyobacter halimunensis</name>
    <dbReference type="NCBI Taxonomy" id="3026934"/>
    <lineage>
        <taxon>Bacteria</taxon>
        <taxon>Bacillati</taxon>
        <taxon>Chloroflexota</taxon>
        <taxon>Ktedonobacteria</taxon>
        <taxon>Ktedonobacterales</taxon>
        <taxon>Dictyobacteraceae</taxon>
        <taxon>Dictyobacter</taxon>
    </lineage>
</organism>
<feature type="transmembrane region" description="Helical" evidence="1">
    <location>
        <begin position="86"/>
        <end position="109"/>
    </location>
</feature>
<dbReference type="RefSeq" id="WP_338247683.1">
    <property type="nucleotide sequence ID" value="NZ_BSRI01000001.1"/>
</dbReference>
<proteinExistence type="predicted"/>
<accession>A0ABQ6FJZ1</accession>
<keyword evidence="1" id="KW-0812">Transmembrane</keyword>
<reference evidence="2 3" key="1">
    <citation type="submission" date="2023-02" db="EMBL/GenBank/DDBJ databases">
        <title>Dictyobacter halimunensis sp. nov., a new member of the class Ktedonobacteria from forest soil in a geothermal area.</title>
        <authorList>
            <person name="Rachmania M.K."/>
            <person name="Ningsih F."/>
            <person name="Sakai Y."/>
            <person name="Yabe S."/>
            <person name="Yokota A."/>
            <person name="Sjamsuridzal W."/>
        </authorList>
    </citation>
    <scope>NUCLEOTIDE SEQUENCE [LARGE SCALE GENOMIC DNA]</scope>
    <source>
        <strain evidence="2 3">S3.2.2.5</strain>
    </source>
</reference>
<evidence type="ECO:0008006" key="4">
    <source>
        <dbReference type="Google" id="ProtNLM"/>
    </source>
</evidence>
<dbReference type="EMBL" id="BSRI01000001">
    <property type="protein sequence ID" value="GLV53963.1"/>
    <property type="molecule type" value="Genomic_DNA"/>
</dbReference>
<name>A0ABQ6FJZ1_9CHLR</name>
<evidence type="ECO:0000256" key="1">
    <source>
        <dbReference type="SAM" id="Phobius"/>
    </source>
</evidence>
<feature type="transmembrane region" description="Helical" evidence="1">
    <location>
        <begin position="44"/>
        <end position="65"/>
    </location>
</feature>
<protein>
    <recommendedName>
        <fullName evidence="4">ABC transporter permease</fullName>
    </recommendedName>
</protein>
<dbReference type="Proteomes" id="UP001344906">
    <property type="component" value="Unassembled WGS sequence"/>
</dbReference>
<gene>
    <name evidence="2" type="ORF">KDH_08140</name>
</gene>
<evidence type="ECO:0000313" key="3">
    <source>
        <dbReference type="Proteomes" id="UP001344906"/>
    </source>
</evidence>
<keyword evidence="1" id="KW-0472">Membrane</keyword>
<feature type="transmembrane region" description="Helical" evidence="1">
    <location>
        <begin position="160"/>
        <end position="178"/>
    </location>
</feature>
<keyword evidence="1" id="KW-1133">Transmembrane helix</keyword>